<proteinExistence type="predicted"/>
<gene>
    <name evidence="1" type="ORF">D9757_011103</name>
</gene>
<name>A0A8H5GXN2_9AGAR</name>
<organism evidence="1 2">
    <name type="scientific">Collybiopsis confluens</name>
    <dbReference type="NCBI Taxonomy" id="2823264"/>
    <lineage>
        <taxon>Eukaryota</taxon>
        <taxon>Fungi</taxon>
        <taxon>Dikarya</taxon>
        <taxon>Basidiomycota</taxon>
        <taxon>Agaricomycotina</taxon>
        <taxon>Agaricomycetes</taxon>
        <taxon>Agaricomycetidae</taxon>
        <taxon>Agaricales</taxon>
        <taxon>Marasmiineae</taxon>
        <taxon>Omphalotaceae</taxon>
        <taxon>Collybiopsis</taxon>
    </lineage>
</organism>
<sequence>MTLTKSCSNQSSAVLDELSGLNFIPVGLEYVYLRCIPTDATDITMDRDDRVRTAEEGRENEYGLVLEATSGRMEGTNRVRQRRKLWIWMVSSLPLEAGLVVRKFNMLWTPSQLLIFPIPLAESSAGHKSGEKKD</sequence>
<evidence type="ECO:0000313" key="1">
    <source>
        <dbReference type="EMBL" id="KAF5372820.1"/>
    </source>
</evidence>
<dbReference type="Proteomes" id="UP000518752">
    <property type="component" value="Unassembled WGS sequence"/>
</dbReference>
<accession>A0A8H5GXN2</accession>
<evidence type="ECO:0000313" key="2">
    <source>
        <dbReference type="Proteomes" id="UP000518752"/>
    </source>
</evidence>
<reference evidence="1 2" key="1">
    <citation type="journal article" date="2020" name="ISME J.">
        <title>Uncovering the hidden diversity of litter-decomposition mechanisms in mushroom-forming fungi.</title>
        <authorList>
            <person name="Floudas D."/>
            <person name="Bentzer J."/>
            <person name="Ahren D."/>
            <person name="Johansson T."/>
            <person name="Persson P."/>
            <person name="Tunlid A."/>
        </authorList>
    </citation>
    <scope>NUCLEOTIDE SEQUENCE [LARGE SCALE GENOMIC DNA]</scope>
    <source>
        <strain evidence="1 2">CBS 406.79</strain>
    </source>
</reference>
<dbReference type="AlphaFoldDB" id="A0A8H5GXN2"/>
<keyword evidence="2" id="KW-1185">Reference proteome</keyword>
<protein>
    <submittedName>
        <fullName evidence="1">Uncharacterized protein</fullName>
    </submittedName>
</protein>
<dbReference type="EMBL" id="JAACJN010000108">
    <property type="protein sequence ID" value="KAF5372820.1"/>
    <property type="molecule type" value="Genomic_DNA"/>
</dbReference>
<comment type="caution">
    <text evidence="1">The sequence shown here is derived from an EMBL/GenBank/DDBJ whole genome shotgun (WGS) entry which is preliminary data.</text>
</comment>